<accession>A0ABW2UY88</accession>
<proteinExistence type="predicted"/>
<dbReference type="PROSITE" id="PS01124">
    <property type="entry name" value="HTH_ARAC_FAMILY_2"/>
    <property type="match status" value="1"/>
</dbReference>
<gene>
    <name evidence="5" type="ORF">ACFQWB_02635</name>
</gene>
<comment type="caution">
    <text evidence="5">The sequence shown here is derived from an EMBL/GenBank/DDBJ whole genome shotgun (WGS) entry which is preliminary data.</text>
</comment>
<dbReference type="InterPro" id="IPR018060">
    <property type="entry name" value="HTH_AraC"/>
</dbReference>
<keyword evidence="2" id="KW-0238">DNA-binding</keyword>
<keyword evidence="6" id="KW-1185">Reference proteome</keyword>
<evidence type="ECO:0000256" key="2">
    <source>
        <dbReference type="ARBA" id="ARBA00023125"/>
    </source>
</evidence>
<evidence type="ECO:0000313" key="5">
    <source>
        <dbReference type="EMBL" id="MFC7748842.1"/>
    </source>
</evidence>
<evidence type="ECO:0000256" key="3">
    <source>
        <dbReference type="ARBA" id="ARBA00023163"/>
    </source>
</evidence>
<dbReference type="SMART" id="SM00342">
    <property type="entry name" value="HTH_ARAC"/>
    <property type="match status" value="1"/>
</dbReference>
<dbReference type="Gene3D" id="1.10.10.60">
    <property type="entry name" value="Homeodomain-like"/>
    <property type="match status" value="2"/>
</dbReference>
<dbReference type="Proteomes" id="UP001596528">
    <property type="component" value="Unassembled WGS sequence"/>
</dbReference>
<dbReference type="SUPFAM" id="SSF46689">
    <property type="entry name" value="Homeodomain-like"/>
    <property type="match status" value="2"/>
</dbReference>
<evidence type="ECO:0000313" key="6">
    <source>
        <dbReference type="Proteomes" id="UP001596528"/>
    </source>
</evidence>
<dbReference type="PANTHER" id="PTHR46796">
    <property type="entry name" value="HTH-TYPE TRANSCRIPTIONAL ACTIVATOR RHAS-RELATED"/>
    <property type="match status" value="1"/>
</dbReference>
<dbReference type="Pfam" id="PF12833">
    <property type="entry name" value="HTH_18"/>
    <property type="match status" value="1"/>
</dbReference>
<dbReference type="RefSeq" id="WP_138788811.1">
    <property type="nucleotide sequence ID" value="NZ_JBHTGQ010000004.1"/>
</dbReference>
<dbReference type="InterPro" id="IPR020449">
    <property type="entry name" value="Tscrpt_reg_AraC-type_HTH"/>
</dbReference>
<dbReference type="InterPro" id="IPR050204">
    <property type="entry name" value="AraC_XylS_family_regulators"/>
</dbReference>
<dbReference type="PRINTS" id="PR00032">
    <property type="entry name" value="HTHARAC"/>
</dbReference>
<reference evidence="6" key="1">
    <citation type="journal article" date="2019" name="Int. J. Syst. Evol. Microbiol.">
        <title>The Global Catalogue of Microorganisms (GCM) 10K type strain sequencing project: providing services to taxonomists for standard genome sequencing and annotation.</title>
        <authorList>
            <consortium name="The Broad Institute Genomics Platform"/>
            <consortium name="The Broad Institute Genome Sequencing Center for Infectious Disease"/>
            <person name="Wu L."/>
            <person name="Ma J."/>
        </authorList>
    </citation>
    <scope>NUCLEOTIDE SEQUENCE [LARGE SCALE GENOMIC DNA]</scope>
    <source>
        <strain evidence="6">JCM 18657</strain>
    </source>
</reference>
<keyword evidence="1" id="KW-0805">Transcription regulation</keyword>
<organism evidence="5 6">
    <name type="scientific">Paenibacillus thermoaerophilus</name>
    <dbReference type="NCBI Taxonomy" id="1215385"/>
    <lineage>
        <taxon>Bacteria</taxon>
        <taxon>Bacillati</taxon>
        <taxon>Bacillota</taxon>
        <taxon>Bacilli</taxon>
        <taxon>Bacillales</taxon>
        <taxon>Paenibacillaceae</taxon>
        <taxon>Paenibacillus</taxon>
    </lineage>
</organism>
<feature type="domain" description="HTH araC/xylS-type" evidence="4">
    <location>
        <begin position="194"/>
        <end position="292"/>
    </location>
</feature>
<evidence type="ECO:0000256" key="1">
    <source>
        <dbReference type="ARBA" id="ARBA00023015"/>
    </source>
</evidence>
<protein>
    <submittedName>
        <fullName evidence="5">Helix-turn-helix domain-containing protein</fullName>
    </submittedName>
</protein>
<dbReference type="EMBL" id="JBHTGQ010000004">
    <property type="protein sequence ID" value="MFC7748842.1"/>
    <property type="molecule type" value="Genomic_DNA"/>
</dbReference>
<dbReference type="InterPro" id="IPR009057">
    <property type="entry name" value="Homeodomain-like_sf"/>
</dbReference>
<evidence type="ECO:0000259" key="4">
    <source>
        <dbReference type="PROSITE" id="PS01124"/>
    </source>
</evidence>
<keyword evidence="3" id="KW-0804">Transcription</keyword>
<sequence length="311" mass="34897">MRASAEAPKPLAFDRWYLDRAMTLGAFTLEQVRDCCIRKGRNVWIDRTEGALTLLYALSGETTLSVGERQLPFAARQYALMQPGDRWKLVSAAAASARILSVRFRPAMPDGPYGRLLAARGEASAEPAADDGRLEDLLLGLVRELEAPDVHARTMAESYMLQLGVRLLRDRTRSGAANGGTSDARKAGKSELVYETIRYLDENLERIRELGELAAAIGYSYSHLSHVFRLEMGESLQSYWTGRRALRAMKLLQTGRTSVTQIAEMLHYQSIHSFSKAFKKVTGLTPSEYQELYGPPSEHRWEEPQAREGWI</sequence>
<name>A0ABW2UY88_9BACL</name>